<dbReference type="PANTHER" id="PTHR11528">
    <property type="entry name" value="HEAT SHOCK PROTEIN 90 FAMILY MEMBER"/>
    <property type="match status" value="1"/>
</dbReference>
<dbReference type="Pfam" id="PF00149">
    <property type="entry name" value="Metallophos"/>
    <property type="match status" value="1"/>
</dbReference>
<dbReference type="InterPro" id="IPR001404">
    <property type="entry name" value="Hsp90_fam"/>
</dbReference>
<dbReference type="GO" id="GO:0140662">
    <property type="term" value="F:ATP-dependent protein folding chaperone"/>
    <property type="evidence" value="ECO:0007669"/>
    <property type="project" value="InterPro"/>
</dbReference>
<proteinExistence type="inferred from homology"/>
<reference evidence="4" key="1">
    <citation type="submission" date="2021-11" db="EMBL/GenBank/DDBJ databases">
        <title>Clostridia strains as spoilage organisms.</title>
        <authorList>
            <person name="Wambui J."/>
            <person name="Stevens M.J.A."/>
            <person name="Stephan R."/>
        </authorList>
    </citation>
    <scope>NUCLEOTIDE SEQUENCE</scope>
    <source>
        <strain evidence="4">CF009</strain>
    </source>
</reference>
<dbReference type="AlphaFoldDB" id="A0AA47EEP2"/>
<dbReference type="InterPro" id="IPR004843">
    <property type="entry name" value="Calcineurin-like_PHP"/>
</dbReference>
<evidence type="ECO:0000256" key="2">
    <source>
        <dbReference type="ARBA" id="ARBA00023186"/>
    </source>
</evidence>
<evidence type="ECO:0000313" key="4">
    <source>
        <dbReference type="EMBL" id="WAG58831.1"/>
    </source>
</evidence>
<accession>A0AA47EEP2</accession>
<gene>
    <name evidence="4" type="ORF">LL038_14335</name>
</gene>
<protein>
    <submittedName>
        <fullName evidence="4">Metallophosphoesterase</fullName>
    </submittedName>
</protein>
<feature type="domain" description="Calcineurin-like phosphoesterase" evidence="3">
    <location>
        <begin position="5"/>
        <end position="270"/>
    </location>
</feature>
<dbReference type="GO" id="GO:0005524">
    <property type="term" value="F:ATP binding"/>
    <property type="evidence" value="ECO:0007669"/>
    <property type="project" value="InterPro"/>
</dbReference>
<sequence>MSAFRALHLSDVHIGKTYIDSKEIAYRIVSSLENNGLCSIKCVLVTGDIFDGQVVVEESLIKEAVLFFKKLLEQINIVQTDQKLNESDFIFVPGNHDMIRTDKYECRWKKYNDFLTGFYGIIPDFYDIEDYTVVRPYKDSRIVFAGFNSCQIEKKVIVDKKSIERIKNIDSKKMDDLGINKANLINLLQDEINSKYEDYGEIPTSQTTNVRRRVKKFDGYNVIALFHHHFYLFPEVVQEYGDSSLVRNYANLIQELKYMNVKTVLHGHKHFDLERPLITEDYYQTTDSIIDVFAGGSVGAKIVDRHTFSVIDFYDEKEDVKLVQNKFIYSGEHLEPIVKKQIPPKNISDRKIMLIEILKTNNYDIYLKYIETTDKMNKTYRTCKEINNWTSEALTGFKDVYKFLDSDYKNILFLLYAIDYRTLSYKNIIEGETQNLQSYFDLLKEFFDHHLNSCDFDVDINDFHEVFKIKELGLLKEKCDELINMSTNKMTKQYLAFSMVGIFFTDLYLVLTEYADDFYEQNIKYKVNIKLDQNKFHQYVPVPRIEIKSDSDRRSVYIQLLCNEATAHKIAVLFVKEFDLLINKFEDYFKLIGLKIYYLLPKIEKSNFKDTIDNYNFEAYIPTLLPLLTGRNIYPLKEVFARELIQNSIDAIAVREAKGESNFSKIINIEIGEDEKDRSFFKIKDCGTGMDRFKIERYFTSIGRSFYSGDEYDELNINYKPISNFGIGFLSSFMVCKEIDVKTKSFMIGSEGLKIHIPNYEGCFFIEHEDDVNVGTEIKLYLNEGVEGTKIVQYIEKVMLDVKYDIHIKYSNENVEQTKIISAYSIREKSKKKFNFFVPFKENGDVLISNWNEGVDIEKYEYGLLIKPIKRSDIQSQSVLNSGILIGESSLSDIFQTKDDRPRFNEGGYNSIFANFPSNWIQLDVSREKSTSFANIIKEYNDKNPESTVQNKIAITLYKQLLNCFEYGKENEISNSASCIQEIIKYAKSLSCNKKSKLSGDLSDIHYVAFAKITTDGIEYIVDHFNKNHEDTYHFKIEGTLNIINELKKRNFKAYNIFKSHKQDIIFDDASSTHRFGPNFSRFFQESSMRRRFGLNITKEFYKYYFDRQSLSVEKTTTNIISILTLSLMDIFENDLESDHSSIDFYHMVSLITNILLENMSVSDIESGNNKINIRISDIDSLIKQLKDNKNKKLELTVNDSK</sequence>
<evidence type="ECO:0000313" key="5">
    <source>
        <dbReference type="Proteomes" id="UP001164733"/>
    </source>
</evidence>
<dbReference type="EMBL" id="CP086239">
    <property type="protein sequence ID" value="WAG58831.1"/>
    <property type="molecule type" value="Genomic_DNA"/>
</dbReference>
<evidence type="ECO:0000256" key="1">
    <source>
        <dbReference type="ARBA" id="ARBA00008239"/>
    </source>
</evidence>
<name>A0AA47EEP2_9CLOT</name>
<comment type="similarity">
    <text evidence="1">Belongs to the heat shock protein 90 family.</text>
</comment>
<dbReference type="GO" id="GO:0016887">
    <property type="term" value="F:ATP hydrolysis activity"/>
    <property type="evidence" value="ECO:0007669"/>
    <property type="project" value="InterPro"/>
</dbReference>
<dbReference type="Pfam" id="PF13589">
    <property type="entry name" value="HATPase_c_3"/>
    <property type="match status" value="1"/>
</dbReference>
<dbReference type="RefSeq" id="WP_216122083.1">
    <property type="nucleotide sequence ID" value="NZ_CP086239.1"/>
</dbReference>
<keyword evidence="2" id="KW-0143">Chaperone</keyword>
<organism evidence="4 5">
    <name type="scientific">Clostridium estertheticum</name>
    <dbReference type="NCBI Taxonomy" id="238834"/>
    <lineage>
        <taxon>Bacteria</taxon>
        <taxon>Bacillati</taxon>
        <taxon>Bacillota</taxon>
        <taxon>Clostridia</taxon>
        <taxon>Eubacteriales</taxon>
        <taxon>Clostridiaceae</taxon>
        <taxon>Clostridium</taxon>
    </lineage>
</organism>
<dbReference type="Proteomes" id="UP001164733">
    <property type="component" value="Chromosome"/>
</dbReference>
<dbReference type="GO" id="GO:0051082">
    <property type="term" value="F:unfolded protein binding"/>
    <property type="evidence" value="ECO:0007669"/>
    <property type="project" value="InterPro"/>
</dbReference>
<evidence type="ECO:0000259" key="3">
    <source>
        <dbReference type="Pfam" id="PF00149"/>
    </source>
</evidence>